<evidence type="ECO:0000256" key="2">
    <source>
        <dbReference type="ARBA" id="ARBA00023242"/>
    </source>
</evidence>
<name>A0AAE1SC96_9SOLA</name>
<proteinExistence type="predicted"/>
<dbReference type="InterPro" id="IPR010402">
    <property type="entry name" value="CCT_domain"/>
</dbReference>
<keyword evidence="7" id="KW-1185">Reference proteome</keyword>
<evidence type="ECO:0000313" key="7">
    <source>
        <dbReference type="Proteomes" id="UP001291623"/>
    </source>
</evidence>
<evidence type="ECO:0000313" key="6">
    <source>
        <dbReference type="EMBL" id="KAK4367410.1"/>
    </source>
</evidence>
<reference evidence="6" key="1">
    <citation type="submission" date="2023-12" db="EMBL/GenBank/DDBJ databases">
        <title>Genome assembly of Anisodus tanguticus.</title>
        <authorList>
            <person name="Wang Y.-J."/>
        </authorList>
    </citation>
    <scope>NUCLEOTIDE SEQUENCE</scope>
    <source>
        <strain evidence="6">KB-2021</strain>
        <tissue evidence="6">Leaf</tissue>
    </source>
</reference>
<feature type="domain" description="CCT" evidence="5">
    <location>
        <begin position="284"/>
        <end position="326"/>
    </location>
</feature>
<dbReference type="GO" id="GO:0005634">
    <property type="term" value="C:nucleus"/>
    <property type="evidence" value="ECO:0007669"/>
    <property type="project" value="UniProtKB-SubCell"/>
</dbReference>
<dbReference type="PANTHER" id="PTHR31874">
    <property type="entry name" value="CCT MOTIF FAMILY PROTEIN, EXPRESSED"/>
    <property type="match status" value="1"/>
</dbReference>
<dbReference type="AlphaFoldDB" id="A0AAE1SC96"/>
<evidence type="ECO:0000256" key="3">
    <source>
        <dbReference type="PROSITE-ProRule" id="PRU00357"/>
    </source>
</evidence>
<gene>
    <name evidence="6" type="ORF">RND71_011202</name>
</gene>
<dbReference type="InterPro" id="IPR052453">
    <property type="entry name" value="CONSTANS-like_ZF"/>
</dbReference>
<dbReference type="PROSITE" id="PS51017">
    <property type="entry name" value="CCT"/>
    <property type="match status" value="1"/>
</dbReference>
<feature type="compositionally biased region" description="Basic residues" evidence="4">
    <location>
        <begin position="14"/>
        <end position="29"/>
    </location>
</feature>
<dbReference type="Pfam" id="PF06203">
    <property type="entry name" value="CCT"/>
    <property type="match status" value="1"/>
</dbReference>
<evidence type="ECO:0000259" key="5">
    <source>
        <dbReference type="PROSITE" id="PS51017"/>
    </source>
</evidence>
<protein>
    <recommendedName>
        <fullName evidence="5">CCT domain-containing protein</fullName>
    </recommendedName>
</protein>
<comment type="subcellular location">
    <subcellularLocation>
        <location evidence="1 3">Nucleus</location>
    </subcellularLocation>
</comment>
<feature type="region of interest" description="Disordered" evidence="4">
    <location>
        <begin position="1"/>
        <end position="29"/>
    </location>
</feature>
<dbReference type="GO" id="GO:0006355">
    <property type="term" value="P:regulation of DNA-templated transcription"/>
    <property type="evidence" value="ECO:0007669"/>
    <property type="project" value="TreeGrafter"/>
</dbReference>
<evidence type="ECO:0000256" key="1">
    <source>
        <dbReference type="ARBA" id="ARBA00004123"/>
    </source>
</evidence>
<dbReference type="PANTHER" id="PTHR31874:SF25">
    <property type="entry name" value="CCT MOTIF FAMILY PROTEIN"/>
    <property type="match status" value="1"/>
</dbReference>
<organism evidence="6 7">
    <name type="scientific">Anisodus tanguticus</name>
    <dbReference type="NCBI Taxonomy" id="243964"/>
    <lineage>
        <taxon>Eukaryota</taxon>
        <taxon>Viridiplantae</taxon>
        <taxon>Streptophyta</taxon>
        <taxon>Embryophyta</taxon>
        <taxon>Tracheophyta</taxon>
        <taxon>Spermatophyta</taxon>
        <taxon>Magnoliopsida</taxon>
        <taxon>eudicotyledons</taxon>
        <taxon>Gunneridae</taxon>
        <taxon>Pentapetalae</taxon>
        <taxon>asterids</taxon>
        <taxon>lamiids</taxon>
        <taxon>Solanales</taxon>
        <taxon>Solanaceae</taxon>
        <taxon>Solanoideae</taxon>
        <taxon>Hyoscyameae</taxon>
        <taxon>Anisodus</taxon>
    </lineage>
</organism>
<accession>A0AAE1SC96</accession>
<keyword evidence="2 3" id="KW-0539">Nucleus</keyword>
<evidence type="ECO:0000256" key="4">
    <source>
        <dbReference type="SAM" id="MobiDB-lite"/>
    </source>
</evidence>
<dbReference type="Proteomes" id="UP001291623">
    <property type="component" value="Unassembled WGS sequence"/>
</dbReference>
<sequence>MCMSDTECQFIPPKNRKSKTRNKKRRKPKFLSLSLELSEKKIQPSDHMVISSSNGSNHDHHQDSHQLNLFPLHRENLVDDKDNTVHDENVALFFAGAENNATTLNELLVSSKDEIDSNISTSVPNYMTVSSEEASLTVADTYRGQQGALVRTALRNKEMEHREEEKWVVYSDVVDFDQHSETTMNDEEVSSCLKNKHHQPQQQLSLKLDYEEILNAWSDKGPLYLQSESPQIVPDIHDDFLVDEQLQGLMGSSAVLYRVPEIMGSEQSESIQMEEDLNLKAGRRDASVMKYKEKRHNRLFSKTIRYQVRKLNAEKRPRVKGRFVKRD</sequence>
<comment type="caution">
    <text evidence="6">The sequence shown here is derived from an EMBL/GenBank/DDBJ whole genome shotgun (WGS) entry which is preliminary data.</text>
</comment>
<dbReference type="EMBL" id="JAVYJV010000006">
    <property type="protein sequence ID" value="KAK4367410.1"/>
    <property type="molecule type" value="Genomic_DNA"/>
</dbReference>